<dbReference type="Pfam" id="PF00348">
    <property type="entry name" value="polyprenyl_synt"/>
    <property type="match status" value="1"/>
</dbReference>
<dbReference type="GeneID" id="11504439"/>
<dbReference type="RefSeq" id="XP_003679650.1">
    <property type="nucleotide sequence ID" value="XM_003679602.1"/>
</dbReference>
<dbReference type="PANTHER" id="PTHR12001">
    <property type="entry name" value="GERANYLGERANYL PYROPHOSPHATE SYNTHASE"/>
    <property type="match status" value="1"/>
</dbReference>
<keyword evidence="1 4" id="KW-0808">Transferase</keyword>
<evidence type="ECO:0000256" key="1">
    <source>
        <dbReference type="ARBA" id="ARBA00022679"/>
    </source>
</evidence>
<reference evidence="5 6" key="1">
    <citation type="journal article" date="2011" name="Proc. Natl. Acad. Sci. U.S.A.">
        <title>Evolutionary erosion of yeast sex chromosomes by mating-type switching accidents.</title>
        <authorList>
            <person name="Gordon J.L."/>
            <person name="Armisen D."/>
            <person name="Proux-Wera E."/>
            <person name="Oheigeartaigh S.S."/>
            <person name="Byrne K.P."/>
            <person name="Wolfe K.H."/>
        </authorList>
    </citation>
    <scope>NUCLEOTIDE SEQUENCE [LARGE SCALE GENOMIC DNA]</scope>
    <source>
        <strain evidence="6">ATCC 10662 / CBS 1146 / NBRC 0425 / NCYC 2629 / NRRL Y-866</strain>
    </source>
</reference>
<dbReference type="KEGG" id="tdl:TDEL_0B03100"/>
<gene>
    <name evidence="5" type="primary">TDEL0B03100</name>
    <name evidence="5" type="ORF">TDEL_0B03100</name>
</gene>
<dbReference type="SFLD" id="SFLDS00005">
    <property type="entry name" value="Isoprenoid_Synthase_Type_I"/>
    <property type="match status" value="1"/>
</dbReference>
<evidence type="ECO:0000313" key="5">
    <source>
        <dbReference type="EMBL" id="CCE90439.1"/>
    </source>
</evidence>
<evidence type="ECO:0008006" key="7">
    <source>
        <dbReference type="Google" id="ProtNLM"/>
    </source>
</evidence>
<dbReference type="OrthoDB" id="6921389at2759"/>
<dbReference type="CDD" id="cd00685">
    <property type="entry name" value="Trans_IPPS_HT"/>
    <property type="match status" value="1"/>
</dbReference>
<organism evidence="5 6">
    <name type="scientific">Torulaspora delbrueckii</name>
    <name type="common">Yeast</name>
    <name type="synonym">Candida colliculosa</name>
    <dbReference type="NCBI Taxonomy" id="4950"/>
    <lineage>
        <taxon>Eukaryota</taxon>
        <taxon>Fungi</taxon>
        <taxon>Dikarya</taxon>
        <taxon>Ascomycota</taxon>
        <taxon>Saccharomycotina</taxon>
        <taxon>Saccharomycetes</taxon>
        <taxon>Saccharomycetales</taxon>
        <taxon>Saccharomycetaceae</taxon>
        <taxon>Torulaspora</taxon>
    </lineage>
</organism>
<dbReference type="Gene3D" id="1.10.600.10">
    <property type="entry name" value="Farnesyl Diphosphate Synthase"/>
    <property type="match status" value="1"/>
</dbReference>
<dbReference type="GO" id="GO:0033386">
    <property type="term" value="P:geranylgeranyl diphosphate biosynthetic process"/>
    <property type="evidence" value="ECO:0007669"/>
    <property type="project" value="EnsemblFungi"/>
</dbReference>
<dbReference type="EMBL" id="HE616743">
    <property type="protein sequence ID" value="CCE90439.1"/>
    <property type="molecule type" value="Genomic_DNA"/>
</dbReference>
<dbReference type="InterPro" id="IPR033749">
    <property type="entry name" value="Polyprenyl_synt_CS"/>
</dbReference>
<evidence type="ECO:0000256" key="2">
    <source>
        <dbReference type="ARBA" id="ARBA00022723"/>
    </source>
</evidence>
<keyword evidence="3" id="KW-0460">Magnesium</keyword>
<dbReference type="InParanoid" id="G8ZP95"/>
<comment type="similarity">
    <text evidence="4">Belongs to the FPP/GGPP synthase family.</text>
</comment>
<dbReference type="GO" id="GO:0004311">
    <property type="term" value="F:geranylgeranyl diphosphate synthase activity"/>
    <property type="evidence" value="ECO:0007669"/>
    <property type="project" value="EnsemblFungi"/>
</dbReference>
<dbReference type="InterPro" id="IPR008949">
    <property type="entry name" value="Isoprenoid_synthase_dom_sf"/>
</dbReference>
<dbReference type="SUPFAM" id="SSF48576">
    <property type="entry name" value="Terpenoid synthases"/>
    <property type="match status" value="1"/>
</dbReference>
<keyword evidence="2" id="KW-0479">Metal-binding</keyword>
<accession>G8ZP95</accession>
<dbReference type="HOGENOM" id="CLU_014015_6_0_1"/>
<dbReference type="STRING" id="1076872.G8ZP95"/>
<dbReference type="Proteomes" id="UP000005627">
    <property type="component" value="Chromosome 2"/>
</dbReference>
<evidence type="ECO:0000313" key="6">
    <source>
        <dbReference type="Proteomes" id="UP000005627"/>
    </source>
</evidence>
<name>G8ZP95_TORDE</name>
<dbReference type="AlphaFoldDB" id="G8ZP95"/>
<proteinExistence type="inferred from homology"/>
<dbReference type="eggNOG" id="KOG0777">
    <property type="taxonomic scope" value="Eukaryota"/>
</dbReference>
<sequence length="322" mass="36968">MDVVKRLISEPPLWNDDDQRAILQPYDHIASKPGKNFRSKLISVFNLIYRIPDAKIELVASMVEILHNASLLIDDIEDNSEMRRGLTASHLIFGSPMTINTANYMYFRAMEILQDIAGADKLLLKDLMIIFNEEMINLHRGQGLDIYWRDSLPNIIPDDQMYFNMVMNKTGGLFRLTVKIMERLTDEKLDFSLIPFSNLLGIIYQLRDDYKNLLDKQMIANKGLAEDISEGKLSFPIIHGLRYGQQHNDVFLLDILKLRTTDIPLKYKAIDYLQNTSKSMDFTRNAIDELTTLAKQGGYIPVESHADASSQLLYVVDYLAKI</sequence>
<dbReference type="PROSITE" id="PS00444">
    <property type="entry name" value="POLYPRENYL_SYNTHASE_2"/>
    <property type="match status" value="1"/>
</dbReference>
<evidence type="ECO:0000256" key="4">
    <source>
        <dbReference type="RuleBase" id="RU004466"/>
    </source>
</evidence>
<dbReference type="GO" id="GO:0046872">
    <property type="term" value="F:metal ion binding"/>
    <property type="evidence" value="ECO:0007669"/>
    <property type="project" value="UniProtKB-KW"/>
</dbReference>
<dbReference type="PROSITE" id="PS00723">
    <property type="entry name" value="POLYPRENYL_SYNTHASE_1"/>
    <property type="match status" value="1"/>
</dbReference>
<protein>
    <recommendedName>
        <fullName evidence="7">Geranylgeranyl pyrophosphate synthase</fullName>
    </recommendedName>
</protein>
<dbReference type="InterPro" id="IPR000092">
    <property type="entry name" value="Polyprenyl_synt"/>
</dbReference>
<dbReference type="FunCoup" id="G8ZP95">
    <property type="interactions" value="493"/>
</dbReference>
<keyword evidence="6" id="KW-1185">Reference proteome</keyword>
<dbReference type="SFLD" id="SFLDG01017">
    <property type="entry name" value="Polyprenyl_Transferase_Like"/>
    <property type="match status" value="1"/>
</dbReference>
<evidence type="ECO:0000256" key="3">
    <source>
        <dbReference type="ARBA" id="ARBA00022842"/>
    </source>
</evidence>
<dbReference type="PANTHER" id="PTHR12001:SF44">
    <property type="entry name" value="GERANYLGERANYL PYROPHOSPHATE SYNTHASE"/>
    <property type="match status" value="1"/>
</dbReference>